<proteinExistence type="predicted"/>
<organism evidence="1 2">
    <name type="scientific">Hyalomma asiaticum</name>
    <name type="common">Tick</name>
    <dbReference type="NCBI Taxonomy" id="266040"/>
    <lineage>
        <taxon>Eukaryota</taxon>
        <taxon>Metazoa</taxon>
        <taxon>Ecdysozoa</taxon>
        <taxon>Arthropoda</taxon>
        <taxon>Chelicerata</taxon>
        <taxon>Arachnida</taxon>
        <taxon>Acari</taxon>
        <taxon>Parasitiformes</taxon>
        <taxon>Ixodida</taxon>
        <taxon>Ixodoidea</taxon>
        <taxon>Ixodidae</taxon>
        <taxon>Hyalomminae</taxon>
        <taxon>Hyalomma</taxon>
    </lineage>
</organism>
<reference evidence="1" key="1">
    <citation type="submission" date="2020-05" db="EMBL/GenBank/DDBJ databases">
        <title>Large-scale comparative analyses of tick genomes elucidate their genetic diversity and vector capacities.</title>
        <authorList>
            <person name="Jia N."/>
            <person name="Wang J."/>
            <person name="Shi W."/>
            <person name="Du L."/>
            <person name="Sun Y."/>
            <person name="Zhan W."/>
            <person name="Jiang J."/>
            <person name="Wang Q."/>
            <person name="Zhang B."/>
            <person name="Ji P."/>
            <person name="Sakyi L.B."/>
            <person name="Cui X."/>
            <person name="Yuan T."/>
            <person name="Jiang B."/>
            <person name="Yang W."/>
            <person name="Lam T.T.-Y."/>
            <person name="Chang Q."/>
            <person name="Ding S."/>
            <person name="Wang X."/>
            <person name="Zhu J."/>
            <person name="Ruan X."/>
            <person name="Zhao L."/>
            <person name="Wei J."/>
            <person name="Que T."/>
            <person name="Du C."/>
            <person name="Cheng J."/>
            <person name="Dai P."/>
            <person name="Han X."/>
            <person name="Huang E."/>
            <person name="Gao Y."/>
            <person name="Liu J."/>
            <person name="Shao H."/>
            <person name="Ye R."/>
            <person name="Li L."/>
            <person name="Wei W."/>
            <person name="Wang X."/>
            <person name="Wang C."/>
            <person name="Yang T."/>
            <person name="Huo Q."/>
            <person name="Li W."/>
            <person name="Guo W."/>
            <person name="Chen H."/>
            <person name="Zhou L."/>
            <person name="Ni X."/>
            <person name="Tian J."/>
            <person name="Zhou Y."/>
            <person name="Sheng Y."/>
            <person name="Liu T."/>
            <person name="Pan Y."/>
            <person name="Xia L."/>
            <person name="Li J."/>
            <person name="Zhao F."/>
            <person name="Cao W."/>
        </authorList>
    </citation>
    <scope>NUCLEOTIDE SEQUENCE</scope>
    <source>
        <strain evidence="1">Hyas-2018</strain>
    </source>
</reference>
<evidence type="ECO:0000313" key="2">
    <source>
        <dbReference type="Proteomes" id="UP000821845"/>
    </source>
</evidence>
<comment type="caution">
    <text evidence="1">The sequence shown here is derived from an EMBL/GenBank/DDBJ whole genome shotgun (WGS) entry which is preliminary data.</text>
</comment>
<dbReference type="Proteomes" id="UP000821845">
    <property type="component" value="Chromosome 1"/>
</dbReference>
<protein>
    <submittedName>
        <fullName evidence="1">Uncharacterized protein</fullName>
    </submittedName>
</protein>
<name>A0ACB7TPF5_HYAAI</name>
<evidence type="ECO:0000313" key="1">
    <source>
        <dbReference type="EMBL" id="KAH6947242.1"/>
    </source>
</evidence>
<keyword evidence="2" id="KW-1185">Reference proteome</keyword>
<gene>
    <name evidence="1" type="ORF">HPB50_017770</name>
</gene>
<sequence>MCTGEKDSCLQESIGVIENYLDSCGLHCTPNKCDLLVLKAHTRALSTSTRAPPFTEFKY</sequence>
<dbReference type="EMBL" id="CM023481">
    <property type="protein sequence ID" value="KAH6947242.1"/>
    <property type="molecule type" value="Genomic_DNA"/>
</dbReference>
<accession>A0ACB7TPF5</accession>